<dbReference type="EMBL" id="MBFR01000052">
    <property type="protein sequence ID" value="PVU95569.1"/>
    <property type="molecule type" value="Genomic_DNA"/>
</dbReference>
<feature type="region of interest" description="Disordered" evidence="1">
    <location>
        <begin position="202"/>
        <end position="283"/>
    </location>
</feature>
<evidence type="ECO:0000313" key="2">
    <source>
        <dbReference type="EMBL" id="PVU95569.1"/>
    </source>
</evidence>
<reference evidence="2 3" key="1">
    <citation type="journal article" date="2018" name="MBio">
        <title>Comparative Genomics Reveals the Core Gene Toolbox for the Fungus-Insect Symbiosis.</title>
        <authorList>
            <person name="Wang Y."/>
            <person name="Stata M."/>
            <person name="Wang W."/>
            <person name="Stajich J.E."/>
            <person name="White M.M."/>
            <person name="Moncalvo J.M."/>
        </authorList>
    </citation>
    <scope>NUCLEOTIDE SEQUENCE [LARGE SCALE GENOMIC DNA]</scope>
    <source>
        <strain evidence="2 3">SWE-8-4</strain>
    </source>
</reference>
<feature type="compositionally biased region" description="Basic and acidic residues" evidence="1">
    <location>
        <begin position="205"/>
        <end position="237"/>
    </location>
</feature>
<evidence type="ECO:0000256" key="1">
    <source>
        <dbReference type="SAM" id="MobiDB-lite"/>
    </source>
</evidence>
<keyword evidence="3" id="KW-1185">Reference proteome</keyword>
<dbReference type="Proteomes" id="UP000245383">
    <property type="component" value="Unassembled WGS sequence"/>
</dbReference>
<gene>
    <name evidence="2" type="ORF">BB561_001735</name>
</gene>
<name>A0A2T9YTC5_9FUNG</name>
<feature type="compositionally biased region" description="Polar residues" evidence="1">
    <location>
        <begin position="248"/>
        <end position="265"/>
    </location>
</feature>
<comment type="caution">
    <text evidence="2">The sequence shown here is derived from an EMBL/GenBank/DDBJ whole genome shotgun (WGS) entry which is preliminary data.</text>
</comment>
<sequence>MKKVYKRSLYVFFPYIVIPYNTTTTITKHVCAPTYYVTKQTISHLVSASKHTYRRLSSKGSIEELLVEDTLDVPKDTLNISNESFEMQEKAPTDISDMSDKTLEVPTNIESLAGKTLEAPADISNISKKTLEAPADISNISKKTLEAPTKIESLKDKTLEAPTKIESLTDKTLETHKKAQIHARSGNSLNISEGVSTQSKIKYVNTEDRKKNNDKQDKSINSLESKKTKDLHVKAEPSKILANDEAGINSNQKHNNRKNSANKPNHISGGERPAKSPTRRPSFLFGLDDNIRKLQETVKTLKDLKANLNRADFIEPNSENTTTNPALQPH</sequence>
<proteinExistence type="predicted"/>
<accession>A0A2T9YTC5</accession>
<organism evidence="2 3">
    <name type="scientific">Smittium simulii</name>
    <dbReference type="NCBI Taxonomy" id="133385"/>
    <lineage>
        <taxon>Eukaryota</taxon>
        <taxon>Fungi</taxon>
        <taxon>Fungi incertae sedis</taxon>
        <taxon>Zoopagomycota</taxon>
        <taxon>Kickxellomycotina</taxon>
        <taxon>Harpellomycetes</taxon>
        <taxon>Harpellales</taxon>
        <taxon>Legeriomycetaceae</taxon>
        <taxon>Smittium</taxon>
    </lineage>
</organism>
<evidence type="ECO:0000313" key="3">
    <source>
        <dbReference type="Proteomes" id="UP000245383"/>
    </source>
</evidence>
<dbReference type="AlphaFoldDB" id="A0A2T9YTC5"/>
<protein>
    <submittedName>
        <fullName evidence="2">Uncharacterized protein</fullName>
    </submittedName>
</protein>